<keyword evidence="3" id="KW-1185">Reference proteome</keyword>
<dbReference type="OrthoDB" id="10682184at2759"/>
<feature type="compositionally biased region" description="Basic and acidic residues" evidence="1">
    <location>
        <begin position="255"/>
        <end position="268"/>
    </location>
</feature>
<name>A0A139ANP8_GONPJ</name>
<feature type="region of interest" description="Disordered" evidence="1">
    <location>
        <begin position="1"/>
        <end position="97"/>
    </location>
</feature>
<feature type="compositionally biased region" description="Low complexity" evidence="1">
    <location>
        <begin position="80"/>
        <end position="92"/>
    </location>
</feature>
<evidence type="ECO:0000256" key="1">
    <source>
        <dbReference type="SAM" id="MobiDB-lite"/>
    </source>
</evidence>
<proteinExistence type="predicted"/>
<sequence length="710" mass="77166">MHRNPPRSAGVTVRSSAIENSAAGGTGRAIVGVRNRRDGVAAGGAANTEKRPLPSTLHQRTKANPAISLAGDESVRENAPPRSAAPHRSPQATDKSLRTATLIKQLRTSPTLTKSVPSAVDRIRTNRTAVAPLRETSWSPATLNTAVKAKPREVGTTTLRADSSAGLLPRTVKTDDGKGQHRPPHTASQPLAKERLRRPEGLAAQPPPSTVRRPTHAMEPQSVARRPTTAISQAPSRLNAQRRERNGPGTSPPDVDVHRRVGDSHKSTEPAAPKMIISRSPVPNPPSSIRPPPTTPPPSIQPPSKVERPSTTQPSERYQQFPSEALVLPSLAHLLHTLNAPLPPAMRRDPRLIEVPSLRCELLEWATDRLVSVLSARPIAPQSMTSVGGDDAHTRLVARGNALANALALLGLSRPAPRFDSSQSLHASSLPPYISSARLFRSTLNRLLNLISTLSDRTRPNRDDGPMLRDLTTRTVLDGVLCETVDLLQGGIRVEVERKRARAMDGSGQLSRANLGLEERIQELKSDLSERQRICDTKQSQLMETRSKLPAAALSQLAQPSPASSQNVEIPLYLMPRPIPPRPHNSLAASRKLTSASTSLTRSLDTFVTLYTRHLAPPARRALAHRPPLVEEDECARELGASVERAWRGWTDVGKILDAVTALKESADALEDISKSGIVKELERKFGSDRIMRIMKRTEGVQSIARRNRG</sequence>
<feature type="region of interest" description="Disordered" evidence="1">
    <location>
        <begin position="148"/>
        <end position="317"/>
    </location>
</feature>
<evidence type="ECO:0000313" key="3">
    <source>
        <dbReference type="Proteomes" id="UP000070544"/>
    </source>
</evidence>
<dbReference type="Proteomes" id="UP000070544">
    <property type="component" value="Unassembled WGS sequence"/>
</dbReference>
<evidence type="ECO:0000313" key="2">
    <source>
        <dbReference type="EMBL" id="KXS18362.1"/>
    </source>
</evidence>
<feature type="compositionally biased region" description="Polar residues" evidence="1">
    <location>
        <begin position="229"/>
        <end position="239"/>
    </location>
</feature>
<feature type="compositionally biased region" description="Pro residues" evidence="1">
    <location>
        <begin position="282"/>
        <end position="301"/>
    </location>
</feature>
<accession>A0A139ANP8</accession>
<protein>
    <submittedName>
        <fullName evidence="2">Uncharacterized protein</fullName>
    </submittedName>
</protein>
<dbReference type="AlphaFoldDB" id="A0A139ANP8"/>
<gene>
    <name evidence="2" type="ORF">M427DRAFT_67794</name>
</gene>
<reference evidence="2 3" key="1">
    <citation type="journal article" date="2015" name="Genome Biol. Evol.">
        <title>Phylogenomic analyses indicate that early fungi evolved digesting cell walls of algal ancestors of land plants.</title>
        <authorList>
            <person name="Chang Y."/>
            <person name="Wang S."/>
            <person name="Sekimoto S."/>
            <person name="Aerts A.L."/>
            <person name="Choi C."/>
            <person name="Clum A."/>
            <person name="LaButti K.M."/>
            <person name="Lindquist E.A."/>
            <person name="Yee Ngan C."/>
            <person name="Ohm R.A."/>
            <person name="Salamov A.A."/>
            <person name="Grigoriev I.V."/>
            <person name="Spatafora J.W."/>
            <person name="Berbee M.L."/>
        </authorList>
    </citation>
    <scope>NUCLEOTIDE SEQUENCE [LARGE SCALE GENOMIC DNA]</scope>
    <source>
        <strain evidence="2 3">JEL478</strain>
    </source>
</reference>
<dbReference type="EMBL" id="KQ965742">
    <property type="protein sequence ID" value="KXS18362.1"/>
    <property type="molecule type" value="Genomic_DNA"/>
</dbReference>
<organism evidence="2 3">
    <name type="scientific">Gonapodya prolifera (strain JEL478)</name>
    <name type="common">Monoblepharis prolifera</name>
    <dbReference type="NCBI Taxonomy" id="1344416"/>
    <lineage>
        <taxon>Eukaryota</taxon>
        <taxon>Fungi</taxon>
        <taxon>Fungi incertae sedis</taxon>
        <taxon>Chytridiomycota</taxon>
        <taxon>Chytridiomycota incertae sedis</taxon>
        <taxon>Monoblepharidomycetes</taxon>
        <taxon>Monoblepharidales</taxon>
        <taxon>Gonapodyaceae</taxon>
        <taxon>Gonapodya</taxon>
    </lineage>
</organism>